<organism evidence="1 2">
    <name type="scientific">Duncaniella dubosii</name>
    <dbReference type="NCBI Taxonomy" id="2518971"/>
    <lineage>
        <taxon>Bacteria</taxon>
        <taxon>Pseudomonadati</taxon>
        <taxon>Bacteroidota</taxon>
        <taxon>Bacteroidia</taxon>
        <taxon>Bacteroidales</taxon>
        <taxon>Muribaculaceae</taxon>
        <taxon>Duncaniella</taxon>
    </lineage>
</organism>
<dbReference type="RefSeq" id="WP_128701882.1">
    <property type="nucleotide sequence ID" value="NZ_CAXHQF010000016.1"/>
</dbReference>
<dbReference type="Proteomes" id="UP000297149">
    <property type="component" value="Chromosome"/>
</dbReference>
<proteinExistence type="predicted"/>
<dbReference type="KEGG" id="ddb:E7747_11000"/>
<gene>
    <name evidence="1" type="ORF">E7747_11000</name>
</gene>
<reference evidence="2" key="1">
    <citation type="submission" date="2019-02" db="EMBL/GenBank/DDBJ databases">
        <title>Isolation and identification of novel species under the genus Muribaculum.</title>
        <authorList>
            <person name="Miyake S."/>
            <person name="Ding Y."/>
            <person name="Low A."/>
            <person name="Soh M."/>
            <person name="Seedorf H."/>
        </authorList>
    </citation>
    <scope>NUCLEOTIDE SEQUENCE [LARGE SCALE GENOMIC DNA]</scope>
    <source>
        <strain evidence="2">H5</strain>
    </source>
</reference>
<name>A0A4P7W462_9BACT</name>
<keyword evidence="2" id="KW-1185">Reference proteome</keyword>
<evidence type="ECO:0000313" key="2">
    <source>
        <dbReference type="Proteomes" id="UP000297149"/>
    </source>
</evidence>
<sequence>MKTLNQIYRYTADCHFSDEDWQRVLEYCRKRFKGGKIHKALYPKADSTYRQFRKWIETGFGAGDMVSYGNTMGIVSSSTPASIVLAAYCDYEGNLIVNDMEVLEPQRLQTLEESRITELRKLVFEKRLDFQVRTGKFNKIYTPQKYFYATIEYPNSDEVGVGMYLESDNSKHHFLAYLYGNKLQMDCWIDSNYTPLRQATEADIKRLHAATSKNGLSFNERAHQFIKTPQKGKNNVYWYLNDRFELVMDRDNGAKKHQERWDAGNYILDFTEGLLFMKEVKKMRGKA</sequence>
<evidence type="ECO:0000313" key="1">
    <source>
        <dbReference type="EMBL" id="QCD42761.1"/>
    </source>
</evidence>
<dbReference type="AlphaFoldDB" id="A0A4P7W462"/>
<protein>
    <submittedName>
        <fullName evidence="1">Uncharacterized protein</fullName>
    </submittedName>
</protein>
<accession>A0A4P7W462</accession>
<dbReference type="EMBL" id="CP039396">
    <property type="protein sequence ID" value="QCD42761.1"/>
    <property type="molecule type" value="Genomic_DNA"/>
</dbReference>